<evidence type="ECO:0000313" key="3">
    <source>
        <dbReference type="Proteomes" id="UP000095282"/>
    </source>
</evidence>
<dbReference type="WBParaSite" id="Csp11.Scaffold630.g21780.t1">
    <property type="protein sequence ID" value="Csp11.Scaffold630.g21780.t1"/>
    <property type="gene ID" value="Csp11.Scaffold630.g21780"/>
</dbReference>
<sequence>MNSFLDLESFSMESDGQNDLVPRVVHLEALKKQEDTVDRFDRVRSENEELRDKVQTLSANCKELESKLKMADEFGKVKIQLRYMIGTKEEKEMKEEIEKLKKDEDGLRRKIWIAKKKDESDRDELANVMEKIDAKKEELEEMKKDNITRSAKKMLVDAEVENKELRRELNSLTRTLRGKDQRIMHLQNQLTIRNAENRDLRSLIARRFLLPFELWFIIDNFEWHLGMALEALYVTSVNLGRERNARADSQRFISRLMQNIVLDKLNEEVRVVDVTQEMEADEQVAVAALQTQVAIAQPIPRIRWSSSSWDVEVLDDLDSSKEDVVEKKEEKKEIWMEAKGKTWKSPKIAEHEFSVEEIRNFKRGLKRRGKKGKQVAKVVNVAEVVSQVAEEIEEREVQPASNSWLSNLYCLFVILFLGLIFGIFIACF</sequence>
<dbReference type="AlphaFoldDB" id="A0A1I7V2N4"/>
<keyword evidence="1" id="KW-0175">Coiled coil</keyword>
<keyword evidence="2" id="KW-1133">Transmembrane helix</keyword>
<feature type="coiled-coil region" evidence="1">
    <location>
        <begin position="40"/>
        <end position="189"/>
    </location>
</feature>
<feature type="transmembrane region" description="Helical" evidence="2">
    <location>
        <begin position="404"/>
        <end position="427"/>
    </location>
</feature>
<accession>A0A1I7V2N4</accession>
<reference evidence="4" key="1">
    <citation type="submission" date="2016-11" db="UniProtKB">
        <authorList>
            <consortium name="WormBaseParasite"/>
        </authorList>
    </citation>
    <scope>IDENTIFICATION</scope>
</reference>
<evidence type="ECO:0000313" key="4">
    <source>
        <dbReference type="WBParaSite" id="Csp11.Scaffold630.g21780.t1"/>
    </source>
</evidence>
<proteinExistence type="predicted"/>
<keyword evidence="3" id="KW-1185">Reference proteome</keyword>
<keyword evidence="2" id="KW-0812">Transmembrane</keyword>
<evidence type="ECO:0000256" key="1">
    <source>
        <dbReference type="SAM" id="Coils"/>
    </source>
</evidence>
<evidence type="ECO:0000256" key="2">
    <source>
        <dbReference type="SAM" id="Phobius"/>
    </source>
</evidence>
<protein>
    <submittedName>
        <fullName evidence="4">Myosin-6-like</fullName>
    </submittedName>
</protein>
<organism evidence="3 4">
    <name type="scientific">Caenorhabditis tropicalis</name>
    <dbReference type="NCBI Taxonomy" id="1561998"/>
    <lineage>
        <taxon>Eukaryota</taxon>
        <taxon>Metazoa</taxon>
        <taxon>Ecdysozoa</taxon>
        <taxon>Nematoda</taxon>
        <taxon>Chromadorea</taxon>
        <taxon>Rhabditida</taxon>
        <taxon>Rhabditina</taxon>
        <taxon>Rhabditomorpha</taxon>
        <taxon>Rhabditoidea</taxon>
        <taxon>Rhabditidae</taxon>
        <taxon>Peloderinae</taxon>
        <taxon>Caenorhabditis</taxon>
    </lineage>
</organism>
<dbReference type="Proteomes" id="UP000095282">
    <property type="component" value="Unplaced"/>
</dbReference>
<keyword evidence="2" id="KW-0472">Membrane</keyword>
<name>A0A1I7V2N4_9PELO</name>